<dbReference type="InterPro" id="IPR050545">
    <property type="entry name" value="Mycobact_MmpL"/>
</dbReference>
<proteinExistence type="predicted"/>
<keyword evidence="4 6" id="KW-1133">Transmembrane helix</keyword>
<dbReference type="GO" id="GO:0005886">
    <property type="term" value="C:plasma membrane"/>
    <property type="evidence" value="ECO:0007669"/>
    <property type="project" value="UniProtKB-SubCell"/>
</dbReference>
<organism evidence="8">
    <name type="scientific">marine metagenome</name>
    <dbReference type="NCBI Taxonomy" id="408172"/>
    <lineage>
        <taxon>unclassified sequences</taxon>
        <taxon>metagenomes</taxon>
        <taxon>ecological metagenomes</taxon>
    </lineage>
</organism>
<feature type="transmembrane region" description="Helical" evidence="6">
    <location>
        <begin position="694"/>
        <end position="725"/>
    </location>
</feature>
<feature type="transmembrane region" description="Helical" evidence="6">
    <location>
        <begin position="275"/>
        <end position="298"/>
    </location>
</feature>
<evidence type="ECO:0000313" key="8">
    <source>
        <dbReference type="EMBL" id="SVA18417.1"/>
    </source>
</evidence>
<dbReference type="PRINTS" id="PR00702">
    <property type="entry name" value="ACRIFLAVINRP"/>
</dbReference>
<evidence type="ECO:0000256" key="4">
    <source>
        <dbReference type="ARBA" id="ARBA00022989"/>
    </source>
</evidence>
<evidence type="ECO:0000256" key="1">
    <source>
        <dbReference type="ARBA" id="ARBA00004651"/>
    </source>
</evidence>
<evidence type="ECO:0000256" key="2">
    <source>
        <dbReference type="ARBA" id="ARBA00022475"/>
    </source>
</evidence>
<dbReference type="PANTHER" id="PTHR33406:SF12">
    <property type="entry name" value="BLR2997 PROTEIN"/>
    <property type="match status" value="1"/>
</dbReference>
<feature type="transmembrane region" description="Helical" evidence="6">
    <location>
        <begin position="402"/>
        <end position="419"/>
    </location>
</feature>
<dbReference type="PANTHER" id="PTHR33406">
    <property type="entry name" value="MEMBRANE PROTEIN MJ1562-RELATED"/>
    <property type="match status" value="1"/>
</dbReference>
<dbReference type="Pfam" id="PF03176">
    <property type="entry name" value="MMPL"/>
    <property type="match status" value="2"/>
</dbReference>
<feature type="transmembrane region" description="Helical" evidence="6">
    <location>
        <begin position="319"/>
        <end position="339"/>
    </location>
</feature>
<dbReference type="SUPFAM" id="SSF82866">
    <property type="entry name" value="Multidrug efflux transporter AcrB transmembrane domain"/>
    <property type="match status" value="2"/>
</dbReference>
<dbReference type="AlphaFoldDB" id="A0A381TU08"/>
<name>A0A381TU08_9ZZZZ</name>
<dbReference type="InterPro" id="IPR001036">
    <property type="entry name" value="Acrflvin-R"/>
</dbReference>
<feature type="transmembrane region" description="Helical" evidence="6">
    <location>
        <begin position="600"/>
        <end position="621"/>
    </location>
</feature>
<reference evidence="8" key="1">
    <citation type="submission" date="2018-05" db="EMBL/GenBank/DDBJ databases">
        <authorList>
            <person name="Lanie J.A."/>
            <person name="Ng W.-L."/>
            <person name="Kazmierczak K.M."/>
            <person name="Andrzejewski T.M."/>
            <person name="Davidsen T.M."/>
            <person name="Wayne K.J."/>
            <person name="Tettelin H."/>
            <person name="Glass J.I."/>
            <person name="Rusch D."/>
            <person name="Podicherti R."/>
            <person name="Tsui H.-C.T."/>
            <person name="Winkler M.E."/>
        </authorList>
    </citation>
    <scope>NUCLEOTIDE SEQUENCE</scope>
</reference>
<keyword evidence="2" id="KW-1003">Cell membrane</keyword>
<comment type="subcellular location">
    <subcellularLocation>
        <location evidence="1">Cell membrane</location>
        <topology evidence="1">Multi-pass membrane protein</topology>
    </subcellularLocation>
</comment>
<dbReference type="EMBL" id="UINC01005009">
    <property type="protein sequence ID" value="SVA18417.1"/>
    <property type="molecule type" value="Genomic_DNA"/>
</dbReference>
<keyword evidence="5 6" id="KW-0472">Membrane</keyword>
<feature type="transmembrane region" description="Helical" evidence="6">
    <location>
        <begin position="731"/>
        <end position="755"/>
    </location>
</feature>
<sequence>MAAWMSKKVIELRLILIGCSILLLVGSVAGIKYVSFSPDMENFFPENHPVTDAHMVMDETFTTTDNLLIAIGVNEGTVFKRDVLNVIESLTEKSWSTPHSVRVDSLTNFSYVSSVNDDLRVEPFIEDAITLDEKAILLKEELIEKEPLAYGSIISKDKKTTIVNILVDSPRVNIQKEYGETVEYVLPLLDEIKKEHPDLEIKLSGIIYVEYLSPRIISEQMPILVPCLFLVILTSLFFLVRSVPAVIGSLVVVIFSALSAVGLTGWTSGLVTQPFVMVPILVTTLAVADCVHLFSLYFRRLDEGISSKESMIYSLKLNIQPLFITTITTAIGFLSLNLAPVEPIRTVGNGIFFGVIVAFLFTIFFLAPLCSFFNIKAPKKTNSQKELARKIGEFSVNNSKKLFWSVSSISILLMLFIPFNTLNDSPMEFYSKKVTNLTEDTKWLSERLGGTFPVSYQLTSQKESISDPEFLIYLEQFTNWLEEKEEVIHVHSLSTIMKNLNGTLHSDNLEWYKIPAEEDLSAQYLFFYEMSLPFGLDLNTTLSQDRSSTKLIASLKEMGAADYKKFDKEVQTYLQENMPKEMVSAGSGLRSMFAFMGETMATQLTFALTIGALLILLTIVLSFRSIKLGLLTSIPNLLPIGVAFGVWGLIIEEVSFLVLLGMTTTLGIIVDFTVHVLSKYLLGRREMGLNTSEAIIFAFESVGFALIVLTVILSAGFLVLLFAYFIPLHGFALFSVLAFFIALIVDLLLFPALLLSFDKK</sequence>
<protein>
    <recommendedName>
        <fullName evidence="7">SSD domain-containing protein</fullName>
    </recommendedName>
</protein>
<dbReference type="Gene3D" id="1.20.1640.10">
    <property type="entry name" value="Multidrug efflux transporter AcrB transmembrane domain"/>
    <property type="match status" value="2"/>
</dbReference>
<feature type="domain" description="SSD" evidence="7">
    <location>
        <begin position="640"/>
        <end position="756"/>
    </location>
</feature>
<evidence type="ECO:0000256" key="3">
    <source>
        <dbReference type="ARBA" id="ARBA00022692"/>
    </source>
</evidence>
<evidence type="ECO:0000259" key="7">
    <source>
        <dbReference type="PROSITE" id="PS50156"/>
    </source>
</evidence>
<keyword evidence="3 6" id="KW-0812">Transmembrane</keyword>
<dbReference type="InterPro" id="IPR000731">
    <property type="entry name" value="SSD"/>
</dbReference>
<feature type="domain" description="SSD" evidence="7">
    <location>
        <begin position="247"/>
        <end position="372"/>
    </location>
</feature>
<feature type="transmembrane region" description="Helical" evidence="6">
    <location>
        <begin position="656"/>
        <end position="682"/>
    </location>
</feature>
<dbReference type="GO" id="GO:0022857">
    <property type="term" value="F:transmembrane transporter activity"/>
    <property type="evidence" value="ECO:0007669"/>
    <property type="project" value="InterPro"/>
</dbReference>
<gene>
    <name evidence="8" type="ORF">METZ01_LOCUS71271</name>
</gene>
<feature type="transmembrane region" description="Helical" evidence="6">
    <location>
        <begin position="247"/>
        <end position="269"/>
    </location>
</feature>
<dbReference type="PROSITE" id="PS50156">
    <property type="entry name" value="SSD"/>
    <property type="match status" value="2"/>
</dbReference>
<feature type="transmembrane region" description="Helical" evidence="6">
    <location>
        <begin position="628"/>
        <end position="650"/>
    </location>
</feature>
<feature type="transmembrane region" description="Helical" evidence="6">
    <location>
        <begin position="351"/>
        <end position="375"/>
    </location>
</feature>
<evidence type="ECO:0000256" key="5">
    <source>
        <dbReference type="ARBA" id="ARBA00023136"/>
    </source>
</evidence>
<feature type="transmembrane region" description="Helical" evidence="6">
    <location>
        <begin position="221"/>
        <end position="240"/>
    </location>
</feature>
<dbReference type="InterPro" id="IPR004869">
    <property type="entry name" value="MMPL_dom"/>
</dbReference>
<accession>A0A381TU08</accession>
<evidence type="ECO:0000256" key="6">
    <source>
        <dbReference type="SAM" id="Phobius"/>
    </source>
</evidence>